<evidence type="ECO:0000313" key="5">
    <source>
        <dbReference type="Proteomes" id="UP000297053"/>
    </source>
</evidence>
<name>A0A4D6KEC3_9EURY</name>
<dbReference type="GeneID" id="42179897"/>
<dbReference type="SMART" id="SM01103">
    <property type="entry name" value="CRS1_YhbY"/>
    <property type="match status" value="1"/>
</dbReference>
<accession>A0A4D6KEC3</accession>
<evidence type="ECO:0000256" key="1">
    <source>
        <dbReference type="ARBA" id="ARBA00022884"/>
    </source>
</evidence>
<dbReference type="Proteomes" id="UP000297053">
    <property type="component" value="Chromosome"/>
</dbReference>
<reference evidence="4 5" key="2">
    <citation type="submission" date="2019-04" db="EMBL/GenBank/DDBJ databases">
        <authorList>
            <person name="Yang S."/>
            <person name="Wei W."/>
        </authorList>
    </citation>
    <scope>NUCLEOTIDE SEQUENCE [LARGE SCALE GENOMIC DNA]</scope>
    <source>
        <strain evidence="5">ZP60</strain>
    </source>
</reference>
<dbReference type="OMA" id="WVGKHGI"/>
<proteinExistence type="predicted"/>
<evidence type="ECO:0000313" key="4">
    <source>
        <dbReference type="EMBL" id="QCD66540.1"/>
    </source>
</evidence>
<dbReference type="RefSeq" id="WP_015762954.1">
    <property type="nucleotide sequence ID" value="NZ_CP039375.1"/>
</dbReference>
<dbReference type="PANTHER" id="PTHR40065">
    <property type="entry name" value="RNA-BINDING PROTEIN YHBY"/>
    <property type="match status" value="1"/>
</dbReference>
<sequence length="82" mass="9049">MSDKDRRQRIHELDATLRVGKQGIDPVADELSNQLDDRDLVKVKFLRSALGGTTTEDEADELADLAGGTVVQTRGHTAVFER</sequence>
<dbReference type="Pfam" id="PF01985">
    <property type="entry name" value="CRS1_YhbY"/>
    <property type="match status" value="1"/>
</dbReference>
<feature type="domain" description="CRM" evidence="3">
    <location>
        <begin position="1"/>
        <end position="82"/>
    </location>
</feature>
<gene>
    <name evidence="4" type="ORF">E5139_13115</name>
</gene>
<keyword evidence="1 2" id="KW-0694">RNA-binding</keyword>
<dbReference type="InterPro" id="IPR035920">
    <property type="entry name" value="YhbY-like_sf"/>
</dbReference>
<dbReference type="InterPro" id="IPR051925">
    <property type="entry name" value="RNA-binding_domain"/>
</dbReference>
<reference evidence="4 5" key="1">
    <citation type="submission" date="2019-04" db="EMBL/GenBank/DDBJ databases">
        <title>Complete genome sequence of Arthrobacter sp. ZXY-2 associated with effective atrazine degradation and salt adaptation.</title>
        <authorList>
            <person name="Zhao X."/>
        </authorList>
    </citation>
    <scope>NUCLEOTIDE SEQUENCE [LARGE SCALE GENOMIC DNA]</scope>
    <source>
        <strain evidence="5">ZP60</strain>
    </source>
</reference>
<organism evidence="4 5">
    <name type="scientific">Halomicrobium mukohataei</name>
    <dbReference type="NCBI Taxonomy" id="57705"/>
    <lineage>
        <taxon>Archaea</taxon>
        <taxon>Methanobacteriati</taxon>
        <taxon>Methanobacteriota</taxon>
        <taxon>Stenosarchaea group</taxon>
        <taxon>Halobacteria</taxon>
        <taxon>Halobacteriales</taxon>
        <taxon>Haloarculaceae</taxon>
        <taxon>Halomicrobium</taxon>
    </lineage>
</organism>
<evidence type="ECO:0000259" key="3">
    <source>
        <dbReference type="PROSITE" id="PS51295"/>
    </source>
</evidence>
<dbReference type="GO" id="GO:0003723">
    <property type="term" value="F:RNA binding"/>
    <property type="evidence" value="ECO:0007669"/>
    <property type="project" value="UniProtKB-UniRule"/>
</dbReference>
<dbReference type="SUPFAM" id="SSF75471">
    <property type="entry name" value="YhbY-like"/>
    <property type="match status" value="1"/>
</dbReference>
<evidence type="ECO:0000256" key="2">
    <source>
        <dbReference type="PROSITE-ProRule" id="PRU00626"/>
    </source>
</evidence>
<protein>
    <submittedName>
        <fullName evidence="4">YhbY family RNA-binding protein</fullName>
    </submittedName>
</protein>
<dbReference type="PROSITE" id="PS51295">
    <property type="entry name" value="CRM"/>
    <property type="match status" value="1"/>
</dbReference>
<dbReference type="KEGG" id="halz:E5139_13115"/>
<dbReference type="EMBL" id="CP039375">
    <property type="protein sequence ID" value="QCD66540.1"/>
    <property type="molecule type" value="Genomic_DNA"/>
</dbReference>
<dbReference type="InterPro" id="IPR001890">
    <property type="entry name" value="RNA-binding_CRM"/>
</dbReference>
<dbReference type="PANTHER" id="PTHR40065:SF3">
    <property type="entry name" value="RNA-BINDING PROTEIN YHBY"/>
    <property type="match status" value="1"/>
</dbReference>
<dbReference type="Gene3D" id="3.30.110.60">
    <property type="entry name" value="YhbY-like"/>
    <property type="match status" value="1"/>
</dbReference>
<dbReference type="AlphaFoldDB" id="A0A4D6KEC3"/>